<evidence type="ECO:0000256" key="8">
    <source>
        <dbReference type="ARBA" id="ARBA00023136"/>
    </source>
</evidence>
<dbReference type="EC" id="3.4.23.36" evidence="9"/>
<name>A0ABR9QVN4_9FIRM</name>
<comment type="function">
    <text evidence="9 10">This protein specifically catalyzes the removal of signal peptides from prolipoproteins.</text>
</comment>
<organism evidence="12 13">
    <name type="scientific">Gallibacter intestinalis</name>
    <dbReference type="NCBI Taxonomy" id="2779356"/>
    <lineage>
        <taxon>Bacteria</taxon>
        <taxon>Bacillati</taxon>
        <taxon>Bacillota</taxon>
        <taxon>Clostridia</taxon>
        <taxon>Eubacteriales</taxon>
        <taxon>Eubacteriaceae</taxon>
        <taxon>Gallibacter</taxon>
    </lineage>
</organism>
<keyword evidence="7 9" id="KW-1133">Transmembrane helix</keyword>
<sequence length="148" mass="16542">MYYYIALAGLIIIDQIIKIVVRSTMSLGQTIPIIGDLFSIKYIENTGMAFGMMSGSRLFLVILPIIAMAIIFFLWKKYGKNYRSVLGIGVIMVIAGGLSNVFDRVLLGSVTDYLSLKWFAVFNFADICACVGCALIVIGIWFFEKKER</sequence>
<dbReference type="PROSITE" id="PS00855">
    <property type="entry name" value="SPASE_II"/>
    <property type="match status" value="1"/>
</dbReference>
<keyword evidence="6 9" id="KW-0378">Hydrolase</keyword>
<dbReference type="HAMAP" id="MF_00161">
    <property type="entry name" value="LspA"/>
    <property type="match status" value="1"/>
</dbReference>
<evidence type="ECO:0000256" key="3">
    <source>
        <dbReference type="ARBA" id="ARBA00022670"/>
    </source>
</evidence>
<evidence type="ECO:0000256" key="7">
    <source>
        <dbReference type="ARBA" id="ARBA00022989"/>
    </source>
</evidence>
<keyword evidence="13" id="KW-1185">Reference proteome</keyword>
<reference evidence="12 13" key="1">
    <citation type="submission" date="2020-10" db="EMBL/GenBank/DDBJ databases">
        <title>ChiBAC.</title>
        <authorList>
            <person name="Zenner C."/>
            <person name="Hitch T.C.A."/>
            <person name="Clavel T."/>
        </authorList>
    </citation>
    <scope>NUCLEOTIDE SEQUENCE [LARGE SCALE GENOMIC DNA]</scope>
    <source>
        <strain evidence="12 13">DSM 108706</strain>
    </source>
</reference>
<keyword evidence="2 9" id="KW-1003">Cell membrane</keyword>
<keyword evidence="3 9" id="KW-0645">Protease</keyword>
<dbReference type="Proteomes" id="UP001516588">
    <property type="component" value="Unassembled WGS sequence"/>
</dbReference>
<evidence type="ECO:0000256" key="4">
    <source>
        <dbReference type="ARBA" id="ARBA00022692"/>
    </source>
</evidence>
<dbReference type="PRINTS" id="PR00781">
    <property type="entry name" value="LIPOSIGPTASE"/>
</dbReference>
<keyword evidence="8 9" id="KW-0472">Membrane</keyword>
<feature type="active site" evidence="9">
    <location>
        <position position="126"/>
    </location>
</feature>
<comment type="pathway">
    <text evidence="9">Protein modification; lipoprotein biosynthesis (signal peptide cleavage).</text>
</comment>
<evidence type="ECO:0000256" key="2">
    <source>
        <dbReference type="ARBA" id="ARBA00022475"/>
    </source>
</evidence>
<comment type="catalytic activity">
    <reaction evidence="9 10">
        <text>Release of signal peptides from bacterial membrane prolipoproteins. Hydrolyzes -Xaa-Yaa-Zaa-|-(S,diacylglyceryl)Cys-, in which Xaa is hydrophobic (preferably Leu), and Yaa (Ala or Ser) and Zaa (Gly or Ala) have small, neutral side chains.</text>
        <dbReference type="EC" id="3.4.23.36"/>
    </reaction>
</comment>
<dbReference type="InterPro" id="IPR001872">
    <property type="entry name" value="Peptidase_A8"/>
</dbReference>
<feature type="transmembrane region" description="Helical" evidence="9">
    <location>
        <begin position="58"/>
        <end position="75"/>
    </location>
</feature>
<dbReference type="NCBIfam" id="TIGR00077">
    <property type="entry name" value="lspA"/>
    <property type="match status" value="1"/>
</dbReference>
<dbReference type="GO" id="GO:0004190">
    <property type="term" value="F:aspartic-type endopeptidase activity"/>
    <property type="evidence" value="ECO:0007669"/>
    <property type="project" value="UniProtKB-EC"/>
</dbReference>
<comment type="caution">
    <text evidence="9">Lacks conserved residue(s) required for the propagation of feature annotation.</text>
</comment>
<evidence type="ECO:0000313" key="13">
    <source>
        <dbReference type="Proteomes" id="UP001516588"/>
    </source>
</evidence>
<protein>
    <recommendedName>
        <fullName evidence="9">Lipoprotein signal peptidase</fullName>
        <ecNumber evidence="9">3.4.23.36</ecNumber>
    </recommendedName>
    <alternativeName>
        <fullName evidence="9">Prolipoprotein signal peptidase</fullName>
    </alternativeName>
    <alternativeName>
        <fullName evidence="9">Signal peptidase II</fullName>
        <shortName evidence="9">SPase II</shortName>
    </alternativeName>
</protein>
<evidence type="ECO:0000256" key="10">
    <source>
        <dbReference type="RuleBase" id="RU000594"/>
    </source>
</evidence>
<evidence type="ECO:0000256" key="6">
    <source>
        <dbReference type="ARBA" id="ARBA00022801"/>
    </source>
</evidence>
<dbReference type="PANTHER" id="PTHR33695:SF1">
    <property type="entry name" value="LIPOPROTEIN SIGNAL PEPTIDASE"/>
    <property type="match status" value="1"/>
</dbReference>
<feature type="active site" evidence="9">
    <location>
        <position position="112"/>
    </location>
</feature>
<dbReference type="PANTHER" id="PTHR33695">
    <property type="entry name" value="LIPOPROTEIN SIGNAL PEPTIDASE"/>
    <property type="match status" value="1"/>
</dbReference>
<comment type="similarity">
    <text evidence="1 9 11">Belongs to the peptidase A8 family.</text>
</comment>
<evidence type="ECO:0000256" key="11">
    <source>
        <dbReference type="RuleBase" id="RU004181"/>
    </source>
</evidence>
<dbReference type="EMBL" id="JADCKA010000001">
    <property type="protein sequence ID" value="MBE5034934.1"/>
    <property type="molecule type" value="Genomic_DNA"/>
</dbReference>
<gene>
    <name evidence="9 12" type="primary">lspA</name>
    <name evidence="12" type="ORF">INF20_01410</name>
</gene>
<feature type="transmembrane region" description="Helical" evidence="9">
    <location>
        <begin position="122"/>
        <end position="143"/>
    </location>
</feature>
<evidence type="ECO:0000256" key="9">
    <source>
        <dbReference type="HAMAP-Rule" id="MF_00161"/>
    </source>
</evidence>
<dbReference type="Pfam" id="PF01252">
    <property type="entry name" value="Peptidase_A8"/>
    <property type="match status" value="1"/>
</dbReference>
<keyword evidence="5 9" id="KW-0064">Aspartyl protease</keyword>
<keyword evidence="4 9" id="KW-0812">Transmembrane</keyword>
<evidence type="ECO:0000256" key="1">
    <source>
        <dbReference type="ARBA" id="ARBA00006139"/>
    </source>
</evidence>
<evidence type="ECO:0000313" key="12">
    <source>
        <dbReference type="EMBL" id="MBE5034934.1"/>
    </source>
</evidence>
<feature type="transmembrane region" description="Helical" evidence="9">
    <location>
        <begin position="82"/>
        <end position="102"/>
    </location>
</feature>
<dbReference type="RefSeq" id="WP_226384594.1">
    <property type="nucleotide sequence ID" value="NZ_JADCKA010000001.1"/>
</dbReference>
<comment type="subcellular location">
    <subcellularLocation>
        <location evidence="9">Cell membrane</location>
        <topology evidence="9">Multi-pass membrane protein</topology>
    </subcellularLocation>
</comment>
<accession>A0ABR9QVN4</accession>
<evidence type="ECO:0000256" key="5">
    <source>
        <dbReference type="ARBA" id="ARBA00022750"/>
    </source>
</evidence>
<proteinExistence type="inferred from homology"/>
<comment type="caution">
    <text evidence="12">The sequence shown here is derived from an EMBL/GenBank/DDBJ whole genome shotgun (WGS) entry which is preliminary data.</text>
</comment>